<reference evidence="10 11" key="1">
    <citation type="submission" date="2020-08" db="EMBL/GenBank/DDBJ databases">
        <title>Complete Genome Sequence of Effusibacillus dendaii Strain skT53, Isolated from Farmland soil.</title>
        <authorList>
            <person name="Konishi T."/>
            <person name="Kawasaki H."/>
        </authorList>
    </citation>
    <scope>NUCLEOTIDE SEQUENCE [LARGE SCALE GENOMIC DNA]</scope>
    <source>
        <strain evidence="11">skT53</strain>
    </source>
</reference>
<dbReference type="InterPro" id="IPR020845">
    <property type="entry name" value="AMP-binding_CS"/>
</dbReference>
<dbReference type="EC" id="6.2.1.1" evidence="2"/>
<dbReference type="GO" id="GO:0003987">
    <property type="term" value="F:acetate-CoA ligase activity"/>
    <property type="evidence" value="ECO:0007669"/>
    <property type="project" value="UniProtKB-EC"/>
</dbReference>
<dbReference type="InterPro" id="IPR025110">
    <property type="entry name" value="AMP-bd_C"/>
</dbReference>
<dbReference type="AlphaFoldDB" id="A0A7I8DAC2"/>
<dbReference type="InterPro" id="IPR042099">
    <property type="entry name" value="ANL_N_sf"/>
</dbReference>
<evidence type="ECO:0000259" key="7">
    <source>
        <dbReference type="Pfam" id="PF00501"/>
    </source>
</evidence>
<evidence type="ECO:0000259" key="8">
    <source>
        <dbReference type="Pfam" id="PF13193"/>
    </source>
</evidence>
<accession>A0A7I8DAC2</accession>
<evidence type="ECO:0000313" key="10">
    <source>
        <dbReference type="EMBL" id="BCJ86312.1"/>
    </source>
</evidence>
<dbReference type="EMBL" id="AP023366">
    <property type="protein sequence ID" value="BCJ86312.1"/>
    <property type="molecule type" value="Genomic_DNA"/>
</dbReference>
<keyword evidence="5" id="KW-0067">ATP-binding</keyword>
<evidence type="ECO:0000259" key="9">
    <source>
        <dbReference type="Pfam" id="PF16177"/>
    </source>
</evidence>
<dbReference type="GO" id="GO:0006085">
    <property type="term" value="P:acetyl-CoA biosynthetic process"/>
    <property type="evidence" value="ECO:0007669"/>
    <property type="project" value="TreeGrafter"/>
</dbReference>
<gene>
    <name evidence="10" type="primary">acs_1</name>
    <name evidence="10" type="ORF">skT53_12970</name>
</gene>
<feature type="domain" description="AMP-binding enzyme C-terminal" evidence="8">
    <location>
        <begin position="542"/>
        <end position="620"/>
    </location>
</feature>
<keyword evidence="3" id="KW-0436">Ligase</keyword>
<evidence type="ECO:0000256" key="6">
    <source>
        <dbReference type="ARBA" id="ARBA00022990"/>
    </source>
</evidence>
<dbReference type="GO" id="GO:0005524">
    <property type="term" value="F:ATP binding"/>
    <property type="evidence" value="ECO:0007669"/>
    <property type="project" value="UniProtKB-KW"/>
</dbReference>
<dbReference type="Pfam" id="PF16177">
    <property type="entry name" value="ACAS_N"/>
    <property type="match status" value="1"/>
</dbReference>
<dbReference type="Pfam" id="PF13193">
    <property type="entry name" value="AMP-binding_C"/>
    <property type="match status" value="1"/>
</dbReference>
<proteinExistence type="inferred from homology"/>
<dbReference type="InterPro" id="IPR045851">
    <property type="entry name" value="AMP-bd_C_sf"/>
</dbReference>
<feature type="domain" description="AMP-dependent synthetase/ligase" evidence="7">
    <location>
        <begin position="96"/>
        <end position="487"/>
    </location>
</feature>
<sequence length="654" mass="72497">MSKAVWFPDQSLIESTRLYQWLQQLGFKNYDSFLQATVNDIAWFSREAEKALGIEWFRPYSQSLDLSRGIKWPNWFVDGQLNVFHNTVVKWANNPETSEQVALIWEGEDGAVRRYTFAELSDWVSRVAAGLRIQGIQKGDRISIYMPMIPETVVIMLAAAKIGAVFSPSFSGYGADAVAKRTGASSAKMLVTADGFLRRGKVVAMKEEADRAAALSPALEKVVVVRRLGRDISWMEGRDVDWTVLEAGASQSGGSAKDDALFRTEAMNSSDPLMLLYTSGTTGKPKGAVHTHAGFPIKAAFDAGFGMDVKQGETLFWVTDMGWMMGPFLVFGALLNGAATVLYEGSPDYPEPDRLWKLVADHRVTHLGISPTLIRSLMKHGESWAKKHDISSLRAIGSTGEPWNPEPWMWLFEKVGNSRIPIINYSGGTEISGGILGNVLLKPIAPITFNSPLPGMDVDVYDENGHPVRNAVGELVIKQPWVGMTNGFWQEPERYEEAYWSRWPDTWVHGDWVILDDEGFWTITGRSDDTLNIAGKRVGPAEVESVLVRHEAVVEAGVIGVPDPIKGETAVCFVVVKQGVEATPELEKELLDLVADNMSKALRPKALYFVTELPRTRNGKILRRAMRAAYLDRDAGDLSSLENPDAVEFIRKLT</sequence>
<dbReference type="PANTHER" id="PTHR24095">
    <property type="entry name" value="ACETYL-COENZYME A SYNTHETASE"/>
    <property type="match status" value="1"/>
</dbReference>
<dbReference type="Gene3D" id="3.30.300.30">
    <property type="match status" value="1"/>
</dbReference>
<keyword evidence="6" id="KW-0007">Acetylation</keyword>
<evidence type="ECO:0000256" key="5">
    <source>
        <dbReference type="ARBA" id="ARBA00022840"/>
    </source>
</evidence>
<protein>
    <recommendedName>
        <fullName evidence="2">acetate--CoA ligase</fullName>
        <ecNumber evidence="2">6.2.1.1</ecNumber>
    </recommendedName>
</protein>
<dbReference type="Gene3D" id="3.40.50.12780">
    <property type="entry name" value="N-terminal domain of ligase-like"/>
    <property type="match status" value="1"/>
</dbReference>
<evidence type="ECO:0000256" key="3">
    <source>
        <dbReference type="ARBA" id="ARBA00022598"/>
    </source>
</evidence>
<dbReference type="SUPFAM" id="SSF56801">
    <property type="entry name" value="Acetyl-CoA synthetase-like"/>
    <property type="match status" value="1"/>
</dbReference>
<dbReference type="Pfam" id="PF00501">
    <property type="entry name" value="AMP-binding"/>
    <property type="match status" value="1"/>
</dbReference>
<dbReference type="PROSITE" id="PS00455">
    <property type="entry name" value="AMP_BINDING"/>
    <property type="match status" value="1"/>
</dbReference>
<dbReference type="KEGG" id="eff:skT53_12970"/>
<name>A0A7I8DAC2_9BACL</name>
<evidence type="ECO:0000256" key="2">
    <source>
        <dbReference type="ARBA" id="ARBA00013275"/>
    </source>
</evidence>
<keyword evidence="11" id="KW-1185">Reference proteome</keyword>
<feature type="domain" description="Acetyl-coenzyme A synthetase N-terminal" evidence="9">
    <location>
        <begin position="30"/>
        <end position="86"/>
    </location>
</feature>
<evidence type="ECO:0000256" key="4">
    <source>
        <dbReference type="ARBA" id="ARBA00022741"/>
    </source>
</evidence>
<evidence type="ECO:0000256" key="1">
    <source>
        <dbReference type="ARBA" id="ARBA00006432"/>
    </source>
</evidence>
<dbReference type="Proteomes" id="UP000593802">
    <property type="component" value="Chromosome"/>
</dbReference>
<dbReference type="InterPro" id="IPR000873">
    <property type="entry name" value="AMP-dep_synth/lig_dom"/>
</dbReference>
<dbReference type="PANTHER" id="PTHR24095:SF14">
    <property type="entry name" value="ACETYL-COENZYME A SYNTHETASE 1"/>
    <property type="match status" value="1"/>
</dbReference>
<dbReference type="InterPro" id="IPR032387">
    <property type="entry name" value="ACAS_N"/>
</dbReference>
<keyword evidence="4" id="KW-0547">Nucleotide-binding</keyword>
<dbReference type="RefSeq" id="WP_200760323.1">
    <property type="nucleotide sequence ID" value="NZ_AP023366.1"/>
</dbReference>
<comment type="similarity">
    <text evidence="1">Belongs to the ATP-dependent AMP-binding enzyme family.</text>
</comment>
<evidence type="ECO:0000313" key="11">
    <source>
        <dbReference type="Proteomes" id="UP000593802"/>
    </source>
</evidence>
<organism evidence="10 11">
    <name type="scientific">Effusibacillus dendaii</name>
    <dbReference type="NCBI Taxonomy" id="2743772"/>
    <lineage>
        <taxon>Bacteria</taxon>
        <taxon>Bacillati</taxon>
        <taxon>Bacillota</taxon>
        <taxon>Bacilli</taxon>
        <taxon>Bacillales</taxon>
        <taxon>Alicyclobacillaceae</taxon>
        <taxon>Effusibacillus</taxon>
    </lineage>
</organism>